<sequence>MLLTITHLKGWWCGEDVALEYPQTFYFDEKDEWFYDVTY</sequence>
<protein>
    <submittedName>
        <fullName evidence="1">Uncharacterized protein</fullName>
    </submittedName>
</protein>
<proteinExistence type="predicted"/>
<gene>
    <name evidence="1" type="ORF">LCGC14_1405670</name>
</gene>
<evidence type="ECO:0000313" key="1">
    <source>
        <dbReference type="EMBL" id="KKM73916.1"/>
    </source>
</evidence>
<organism evidence="1">
    <name type="scientific">marine sediment metagenome</name>
    <dbReference type="NCBI Taxonomy" id="412755"/>
    <lineage>
        <taxon>unclassified sequences</taxon>
        <taxon>metagenomes</taxon>
        <taxon>ecological metagenomes</taxon>
    </lineage>
</organism>
<name>A0A0F9KGR1_9ZZZZ</name>
<accession>A0A0F9KGR1</accession>
<comment type="caution">
    <text evidence="1">The sequence shown here is derived from an EMBL/GenBank/DDBJ whole genome shotgun (WGS) entry which is preliminary data.</text>
</comment>
<reference evidence="1" key="1">
    <citation type="journal article" date="2015" name="Nature">
        <title>Complex archaea that bridge the gap between prokaryotes and eukaryotes.</title>
        <authorList>
            <person name="Spang A."/>
            <person name="Saw J.H."/>
            <person name="Jorgensen S.L."/>
            <person name="Zaremba-Niedzwiedzka K."/>
            <person name="Martijn J."/>
            <person name="Lind A.E."/>
            <person name="van Eijk R."/>
            <person name="Schleper C."/>
            <person name="Guy L."/>
            <person name="Ettema T.J."/>
        </authorList>
    </citation>
    <scope>NUCLEOTIDE SEQUENCE</scope>
</reference>
<dbReference type="EMBL" id="LAZR01009225">
    <property type="protein sequence ID" value="KKM73916.1"/>
    <property type="molecule type" value="Genomic_DNA"/>
</dbReference>
<dbReference type="AlphaFoldDB" id="A0A0F9KGR1"/>